<dbReference type="Pfam" id="PF11885">
    <property type="entry name" value="DUF3405"/>
    <property type="match status" value="1"/>
</dbReference>
<sequence length="787" mass="90278">MERISPFIRQKCGSPCFFHMKHDFLLPPPGYQQPKIRVRMLLGHCLYRRVIIWTVTLLLLLCLTVYSSGGLVRTPTGGMLDFVEFSKGDYWGRVIRAKTQIKSSGTKISEGDPYASRPKTDNKIEPKPPHWLKYKHLDGYFNGIKALVPLSDYRPEFPRTEAGDSLFPLPVNHPERPTPTPFIPQPDYNSHDYTERYHEVRTCYLDTENRVPAPDLYAYTGIVQGQPEPVFGSHNLLGLRDDICWDRFGRYGPYGLGYGYEDGGVYEGSDIESGGSDEVWSQSGKINYHSVNWAEVQDRCHEKNKRRFSAPDEDQSLSTLSSTLYHRNREPTGQTALHGDTQKPQRQKIDRIAVVIRTYVGFQWTQHAILNFRAMVNELSLRSGGEYGLHFLLHVRDNDIPIWADAEIAQQVLDDNVPLEFHGLCTLWSEAQMKLLYPGEFGETVENPSGQDIHGVYRSAHMPLQHFALTHPQYAHFWNWEMDMRWLGDYYELFDRLGVWARDQSRTELWERNQKYYIPHVHGSWENFTALVHAETEASGRRSVFGPVLFAGRQSVRSEEHGRSFLPASCARGSDPALCGVGEEADLITLNPIFDAEDSGWVFASDVTGYEPYFDTPPRRCAIITASRLSRRLLAVMHEETWRMRHAMFSEMFPATMALHHGLKAVYAPHPVYLDREWDLDDVDTSFNSGRDGSTSGHGSPFDYENEHNHRGTSWYFNSEFSGLLWRRWLGYAQMDGRGKDGGRGGQGMLRGGKQEEESPDGTGRMCLRSMLVHPVKWEHPEELLWR</sequence>
<evidence type="ECO:0000256" key="2">
    <source>
        <dbReference type="SAM" id="Phobius"/>
    </source>
</evidence>
<protein>
    <recommendedName>
        <fullName evidence="5">Major facilitator superfamily transporter</fullName>
    </recommendedName>
</protein>
<dbReference type="AlphaFoldDB" id="A0A1J7I834"/>
<feature type="region of interest" description="Disordered" evidence="1">
    <location>
        <begin position="740"/>
        <end position="764"/>
    </location>
</feature>
<evidence type="ECO:0000256" key="1">
    <source>
        <dbReference type="SAM" id="MobiDB-lite"/>
    </source>
</evidence>
<reference evidence="3 4" key="1">
    <citation type="submission" date="2016-10" db="EMBL/GenBank/DDBJ databases">
        <title>Draft genome sequence of Coniochaeta ligniaria NRRL30616, a lignocellulolytic fungus for bioabatement of inhibitors in plant biomass hydrolysates.</title>
        <authorList>
            <consortium name="DOE Joint Genome Institute"/>
            <person name="Jimenez D.J."/>
            <person name="Hector R.E."/>
            <person name="Riley R."/>
            <person name="Sun H."/>
            <person name="Grigoriev I.V."/>
            <person name="Van Elsas J.D."/>
            <person name="Nichols N.N."/>
        </authorList>
    </citation>
    <scope>NUCLEOTIDE SEQUENCE [LARGE SCALE GENOMIC DNA]</scope>
    <source>
        <strain evidence="3 4">NRRL 30616</strain>
    </source>
</reference>
<keyword evidence="2" id="KW-0472">Membrane</keyword>
<name>A0A1J7I834_9PEZI</name>
<evidence type="ECO:0008006" key="5">
    <source>
        <dbReference type="Google" id="ProtNLM"/>
    </source>
</evidence>
<organism evidence="3 4">
    <name type="scientific">Coniochaeta ligniaria NRRL 30616</name>
    <dbReference type="NCBI Taxonomy" id="1408157"/>
    <lineage>
        <taxon>Eukaryota</taxon>
        <taxon>Fungi</taxon>
        <taxon>Dikarya</taxon>
        <taxon>Ascomycota</taxon>
        <taxon>Pezizomycotina</taxon>
        <taxon>Sordariomycetes</taxon>
        <taxon>Sordariomycetidae</taxon>
        <taxon>Coniochaetales</taxon>
        <taxon>Coniochaetaceae</taxon>
        <taxon>Coniochaeta</taxon>
    </lineage>
</organism>
<gene>
    <name evidence="3" type="ORF">CONLIGDRAFT_138080</name>
</gene>
<keyword evidence="2" id="KW-0812">Transmembrane</keyword>
<dbReference type="PANTHER" id="PTHR36205:SF3">
    <property type="entry name" value="MAJOR FACILITATOR SUPERFAMILY TRANSPORTER"/>
    <property type="match status" value="1"/>
</dbReference>
<dbReference type="OrthoDB" id="3353407at2759"/>
<accession>A0A1J7I834</accession>
<evidence type="ECO:0000313" key="3">
    <source>
        <dbReference type="EMBL" id="OIW23662.1"/>
    </source>
</evidence>
<dbReference type="InterPro" id="IPR021822">
    <property type="entry name" value="DUF3405"/>
</dbReference>
<feature type="transmembrane region" description="Helical" evidence="2">
    <location>
        <begin position="46"/>
        <end position="66"/>
    </location>
</feature>
<dbReference type="EMBL" id="KV875106">
    <property type="protein sequence ID" value="OIW23662.1"/>
    <property type="molecule type" value="Genomic_DNA"/>
</dbReference>
<dbReference type="InParanoid" id="A0A1J7I834"/>
<dbReference type="STRING" id="1408157.A0A1J7I834"/>
<proteinExistence type="predicted"/>
<dbReference type="Proteomes" id="UP000182658">
    <property type="component" value="Unassembled WGS sequence"/>
</dbReference>
<keyword evidence="2" id="KW-1133">Transmembrane helix</keyword>
<keyword evidence="4" id="KW-1185">Reference proteome</keyword>
<dbReference type="PANTHER" id="PTHR36205">
    <property type="entry name" value="CHROMOSOME 19, WHOLE GENOME SHOTGUN SEQUENCE"/>
    <property type="match status" value="1"/>
</dbReference>
<evidence type="ECO:0000313" key="4">
    <source>
        <dbReference type="Proteomes" id="UP000182658"/>
    </source>
</evidence>